<dbReference type="GO" id="GO:0005524">
    <property type="term" value="F:ATP binding"/>
    <property type="evidence" value="ECO:0007669"/>
    <property type="project" value="InterPro"/>
</dbReference>
<dbReference type="InterPro" id="IPR039421">
    <property type="entry name" value="Type_1_exporter"/>
</dbReference>
<feature type="domain" description="ABC transporter" evidence="1">
    <location>
        <begin position="3"/>
        <end position="32"/>
    </location>
</feature>
<dbReference type="InterPro" id="IPR003439">
    <property type="entry name" value="ABC_transporter-like_ATP-bd"/>
</dbReference>
<accession>A0A822C6H0</accession>
<evidence type="ECO:0000313" key="2">
    <source>
        <dbReference type="EMBL" id="CAF5025419.1"/>
    </source>
</evidence>
<dbReference type="InterPro" id="IPR027417">
    <property type="entry name" value="P-loop_NTPase"/>
</dbReference>
<evidence type="ECO:0000259" key="1">
    <source>
        <dbReference type="Pfam" id="PF00005"/>
    </source>
</evidence>
<gene>
    <name evidence="2" type="ORF">QYT958_LOCUS40272</name>
</gene>
<protein>
    <recommendedName>
        <fullName evidence="1">ABC transporter domain-containing protein</fullName>
    </recommendedName>
</protein>
<feature type="non-terminal residue" evidence="2">
    <location>
        <position position="125"/>
    </location>
</feature>
<dbReference type="PANTHER" id="PTHR43394">
    <property type="entry name" value="ATP-DEPENDENT PERMEASE MDL1, MITOCHONDRIAL"/>
    <property type="match status" value="1"/>
</dbReference>
<comment type="caution">
    <text evidence="2">The sequence shown here is derived from an EMBL/GenBank/DDBJ whole genome shotgun (WGS) entry which is preliminary data.</text>
</comment>
<dbReference type="GO" id="GO:0016887">
    <property type="term" value="F:ATP hydrolysis activity"/>
    <property type="evidence" value="ECO:0007669"/>
    <property type="project" value="InterPro"/>
</dbReference>
<feature type="non-terminal residue" evidence="2">
    <location>
        <position position="1"/>
    </location>
</feature>
<dbReference type="PANTHER" id="PTHR43394:SF1">
    <property type="entry name" value="ATP-BINDING CASSETTE SUB-FAMILY B MEMBER 10, MITOCHONDRIAL"/>
    <property type="match status" value="1"/>
</dbReference>
<dbReference type="Gene3D" id="3.40.50.300">
    <property type="entry name" value="P-loop containing nucleotide triphosphate hydrolases"/>
    <property type="match status" value="1"/>
</dbReference>
<dbReference type="GO" id="GO:0015421">
    <property type="term" value="F:ABC-type oligopeptide transporter activity"/>
    <property type="evidence" value="ECO:0007669"/>
    <property type="project" value="TreeGrafter"/>
</dbReference>
<dbReference type="EMBL" id="CAJOBR010040714">
    <property type="protein sequence ID" value="CAF5025419.1"/>
    <property type="molecule type" value="Genomic_DNA"/>
</dbReference>
<organism evidence="2 3">
    <name type="scientific">Rotaria socialis</name>
    <dbReference type="NCBI Taxonomy" id="392032"/>
    <lineage>
        <taxon>Eukaryota</taxon>
        <taxon>Metazoa</taxon>
        <taxon>Spiralia</taxon>
        <taxon>Gnathifera</taxon>
        <taxon>Rotifera</taxon>
        <taxon>Eurotatoria</taxon>
        <taxon>Bdelloidea</taxon>
        <taxon>Philodinida</taxon>
        <taxon>Philodinidae</taxon>
        <taxon>Rotaria</taxon>
    </lineage>
</organism>
<name>A0A822C6H0_9BILA</name>
<evidence type="ECO:0000313" key="3">
    <source>
        <dbReference type="Proteomes" id="UP000663848"/>
    </source>
</evidence>
<dbReference type="SUPFAM" id="SSF52540">
    <property type="entry name" value="P-loop containing nucleoside triphosphate hydrolases"/>
    <property type="match status" value="1"/>
</dbReference>
<sequence length="125" mass="14172">SIQLSGGEKQRVALARTLVKQPVLLLLDEATSALDNINENIVQEALSRTCKNRTTIVIAHRLATVRHADCIYVLDKGKIVESGTHETLMSQEGSKYREMVQVQQLETIENDDDIRWNQEQLKDEN</sequence>
<reference evidence="2" key="1">
    <citation type="submission" date="2021-02" db="EMBL/GenBank/DDBJ databases">
        <authorList>
            <person name="Nowell W R."/>
        </authorList>
    </citation>
    <scope>NUCLEOTIDE SEQUENCE</scope>
</reference>
<dbReference type="AlphaFoldDB" id="A0A822C6H0"/>
<dbReference type="Pfam" id="PF00005">
    <property type="entry name" value="ABC_tran"/>
    <property type="match status" value="1"/>
</dbReference>
<dbReference type="Proteomes" id="UP000663848">
    <property type="component" value="Unassembled WGS sequence"/>
</dbReference>
<proteinExistence type="predicted"/>